<feature type="compositionally biased region" description="Gly residues" evidence="1">
    <location>
        <begin position="410"/>
        <end position="426"/>
    </location>
</feature>
<name>A0A7S1AL48_NOCSC</name>
<feature type="region of interest" description="Disordered" evidence="1">
    <location>
        <begin position="244"/>
        <end position="273"/>
    </location>
</feature>
<feature type="region of interest" description="Disordered" evidence="1">
    <location>
        <begin position="181"/>
        <end position="207"/>
    </location>
</feature>
<proteinExistence type="predicted"/>
<sequence length="716" mass="76221">MGRPPVHDVVTVLSEQQRKLNSLEDRLGRLQGVYPSQDPADELDSGRAAAQAFLQNVACRIDALDMQLQKIPQHASTSEAIVFRGGRKRNDKSMTLRTSSVDGLSRRRRHSTPLGAALSAGLSAVSSDVESPVYPIPIADIVAAETTVARARQGSKRSSHRLHSAERLHVHLWAPSQLVSPRVSKEASPAARKHHLEGQGEQSCGDVDSEVSLLASTGDGPKSQAPRLRDVNHWNWNGVCTSASTPSVLNETEAPGGMGTQRETGGAPAGGPRVNMDGRVCLSLQEQQELWRKRCVGAGPCSGAGDISAKTPIEPASWTTASTVLRTAPEQASRSQSLASEFEPLRTGGGANSLAARELPAGPWPSCGGVPALPEPVGHLAPVPMESPRYTGGSWCAPPREQDELRRHGGPVGNGHAEGGGPGSLGCGRENHSYRSFPSRTPGVQFSSAAGVPPMRPAPEKGLALDKSRQWGLLTSSSDRTPPGAPALVDHSPRNTEYWPRKTGSHMDPDSTYAGSEADHPYVSFGSACPRTLADPLGRARAGRGFPVFDHPDAEVFAQFGRKTPQPRDVAVPYAPLCASGVSGAGTLEGRGNFEEDACASQCWGPQPMSVARVERGPHPGNFRSFSESQSWRPGLSDVFGHREMLEGHCGNVASQGMRETWGSDLCDRAAPASFWDGSTHVFRERDTPRGVGFASAGQDQCFVRPQPGSDMSWAK</sequence>
<evidence type="ECO:0000256" key="1">
    <source>
        <dbReference type="SAM" id="MobiDB-lite"/>
    </source>
</evidence>
<feature type="region of interest" description="Disordered" evidence="1">
    <location>
        <begin position="475"/>
        <end position="515"/>
    </location>
</feature>
<organism evidence="2">
    <name type="scientific">Noctiluca scintillans</name>
    <name type="common">Sea sparkle</name>
    <name type="synonym">Red tide dinoflagellate</name>
    <dbReference type="NCBI Taxonomy" id="2966"/>
    <lineage>
        <taxon>Eukaryota</taxon>
        <taxon>Sar</taxon>
        <taxon>Alveolata</taxon>
        <taxon>Dinophyceae</taxon>
        <taxon>Noctilucales</taxon>
        <taxon>Noctilucaceae</taxon>
        <taxon>Noctiluca</taxon>
    </lineage>
</organism>
<reference evidence="2" key="1">
    <citation type="submission" date="2021-01" db="EMBL/GenBank/DDBJ databases">
        <authorList>
            <person name="Corre E."/>
            <person name="Pelletier E."/>
            <person name="Niang G."/>
            <person name="Scheremetjew M."/>
            <person name="Finn R."/>
            <person name="Kale V."/>
            <person name="Holt S."/>
            <person name="Cochrane G."/>
            <person name="Meng A."/>
            <person name="Brown T."/>
            <person name="Cohen L."/>
        </authorList>
    </citation>
    <scope>NUCLEOTIDE SEQUENCE</scope>
</reference>
<dbReference type="EMBL" id="HBFQ01045361">
    <property type="protein sequence ID" value="CAD8857913.1"/>
    <property type="molecule type" value="Transcribed_RNA"/>
</dbReference>
<gene>
    <name evidence="2" type="ORF">NSCI0253_LOCUS32265</name>
</gene>
<dbReference type="AlphaFoldDB" id="A0A7S1AL48"/>
<protein>
    <submittedName>
        <fullName evidence="2">Uncharacterized protein</fullName>
    </submittedName>
</protein>
<accession>A0A7S1AL48</accession>
<evidence type="ECO:0000313" key="2">
    <source>
        <dbReference type="EMBL" id="CAD8857913.1"/>
    </source>
</evidence>
<feature type="region of interest" description="Disordered" evidence="1">
    <location>
        <begin position="400"/>
        <end position="427"/>
    </location>
</feature>